<organism evidence="2 3">
    <name type="scientific">Albula glossodonta</name>
    <name type="common">roundjaw bonefish</name>
    <dbReference type="NCBI Taxonomy" id="121402"/>
    <lineage>
        <taxon>Eukaryota</taxon>
        <taxon>Metazoa</taxon>
        <taxon>Chordata</taxon>
        <taxon>Craniata</taxon>
        <taxon>Vertebrata</taxon>
        <taxon>Euteleostomi</taxon>
        <taxon>Actinopterygii</taxon>
        <taxon>Neopterygii</taxon>
        <taxon>Teleostei</taxon>
        <taxon>Albuliformes</taxon>
        <taxon>Albulidae</taxon>
        <taxon>Albula</taxon>
    </lineage>
</organism>
<dbReference type="EMBL" id="JAFBMS010000002">
    <property type="protein sequence ID" value="KAG9354943.1"/>
    <property type="molecule type" value="Genomic_DNA"/>
</dbReference>
<dbReference type="AlphaFoldDB" id="A0A8T2PUC8"/>
<feature type="compositionally biased region" description="Basic and acidic residues" evidence="1">
    <location>
        <begin position="45"/>
        <end position="68"/>
    </location>
</feature>
<sequence length="68" mass="7547">MDGLQDLKLSGRTLAELPNKEEELDLTIRAWRGPPNGPLEEGAEDRDGKGPERDGREKGGDWEEGKCQ</sequence>
<name>A0A8T2PUC8_9TELE</name>
<protein>
    <submittedName>
        <fullName evidence="2">Uncharacterized protein</fullName>
    </submittedName>
</protein>
<keyword evidence="3" id="KW-1185">Reference proteome</keyword>
<proteinExistence type="predicted"/>
<gene>
    <name evidence="2" type="ORF">JZ751_001656</name>
</gene>
<evidence type="ECO:0000313" key="2">
    <source>
        <dbReference type="EMBL" id="KAG9354943.1"/>
    </source>
</evidence>
<accession>A0A8T2PUC8</accession>
<dbReference type="Proteomes" id="UP000824540">
    <property type="component" value="Unassembled WGS sequence"/>
</dbReference>
<evidence type="ECO:0000313" key="3">
    <source>
        <dbReference type="Proteomes" id="UP000824540"/>
    </source>
</evidence>
<comment type="caution">
    <text evidence="2">The sequence shown here is derived from an EMBL/GenBank/DDBJ whole genome shotgun (WGS) entry which is preliminary data.</text>
</comment>
<reference evidence="2" key="1">
    <citation type="thesis" date="2021" institute="BYU ScholarsArchive" country="Provo, UT, USA">
        <title>Applications of and Algorithms for Genome Assembly and Genomic Analyses with an Emphasis on Marine Teleosts.</title>
        <authorList>
            <person name="Pickett B.D."/>
        </authorList>
    </citation>
    <scope>NUCLEOTIDE SEQUENCE</scope>
    <source>
        <strain evidence="2">HI-2016</strain>
    </source>
</reference>
<feature type="region of interest" description="Disordered" evidence="1">
    <location>
        <begin position="28"/>
        <end position="68"/>
    </location>
</feature>
<evidence type="ECO:0000256" key="1">
    <source>
        <dbReference type="SAM" id="MobiDB-lite"/>
    </source>
</evidence>